<reference evidence="17" key="2">
    <citation type="submission" date="2025-08" db="UniProtKB">
        <authorList>
            <consortium name="Ensembl"/>
        </authorList>
    </citation>
    <scope>IDENTIFICATION</scope>
</reference>
<evidence type="ECO:0000313" key="17">
    <source>
        <dbReference type="Ensembl" id="ENSDCDP00010013094.1"/>
    </source>
</evidence>
<evidence type="ECO:0000256" key="7">
    <source>
        <dbReference type="ARBA" id="ARBA00022723"/>
    </source>
</evidence>
<keyword evidence="13" id="KW-1015">Disulfide bond</keyword>
<evidence type="ECO:0000256" key="12">
    <source>
        <dbReference type="ARBA" id="ARBA00023136"/>
    </source>
</evidence>
<evidence type="ECO:0000256" key="3">
    <source>
        <dbReference type="ARBA" id="ARBA00022356"/>
    </source>
</evidence>
<evidence type="ECO:0000256" key="11">
    <source>
        <dbReference type="ARBA" id="ARBA00022989"/>
    </source>
</evidence>
<dbReference type="GeneTree" id="ENSGT00980000198998"/>
<evidence type="ECO:0000256" key="15">
    <source>
        <dbReference type="SAM" id="Phobius"/>
    </source>
</evidence>
<evidence type="ECO:0000256" key="1">
    <source>
        <dbReference type="ARBA" id="ARBA00004251"/>
    </source>
</evidence>
<evidence type="ECO:0000256" key="8">
    <source>
        <dbReference type="ARBA" id="ARBA00022729"/>
    </source>
</evidence>
<comment type="subcellular location">
    <subcellularLocation>
        <location evidence="1">Cell membrane</location>
        <topology evidence="1">Single-pass type I membrane protein</topology>
    </subcellularLocation>
</comment>
<evidence type="ECO:0000256" key="14">
    <source>
        <dbReference type="ARBA" id="ARBA00031252"/>
    </source>
</evidence>
<keyword evidence="4" id="KW-1003">Cell membrane</keyword>
<keyword evidence="18" id="KW-1185">Reference proteome</keyword>
<keyword evidence="7" id="KW-0479">Metal-binding</keyword>
<evidence type="ECO:0000313" key="18">
    <source>
        <dbReference type="Proteomes" id="UP000694580"/>
    </source>
</evidence>
<keyword evidence="12 15" id="KW-0472">Membrane</keyword>
<dbReference type="GO" id="GO:1904151">
    <property type="term" value="P:positive regulation of microglial cell mediated cytotoxicity"/>
    <property type="evidence" value="ECO:0007669"/>
    <property type="project" value="TreeGrafter"/>
</dbReference>
<keyword evidence="11 15" id="KW-1133">Transmembrane helix</keyword>
<dbReference type="PANTHER" id="PTHR17554">
    <property type="entry name" value="TYRO PROTEIN TYROSINE KINASE-BINDING PROTEIN"/>
    <property type="match status" value="1"/>
</dbReference>
<evidence type="ECO:0000256" key="4">
    <source>
        <dbReference type="ARBA" id="ARBA00022475"/>
    </source>
</evidence>
<reference evidence="17 18" key="1">
    <citation type="submission" date="2020-06" db="EMBL/GenBank/DDBJ databases">
        <authorList>
            <consortium name="Wellcome Sanger Institute Data Sharing"/>
        </authorList>
    </citation>
    <scope>NUCLEOTIDE SEQUENCE [LARGE SCALE GENOMIC DNA]</scope>
</reference>
<dbReference type="AlphaFoldDB" id="A0AAY4AWB3"/>
<accession>A0AAY4AWB3</accession>
<evidence type="ECO:0000256" key="6">
    <source>
        <dbReference type="ARBA" id="ARBA00022692"/>
    </source>
</evidence>
<dbReference type="GO" id="GO:0002283">
    <property type="term" value="P:neutrophil activation involved in immune response"/>
    <property type="evidence" value="ECO:0007669"/>
    <property type="project" value="TreeGrafter"/>
</dbReference>
<dbReference type="GO" id="GO:0034241">
    <property type="term" value="P:positive regulation of macrophage fusion"/>
    <property type="evidence" value="ECO:0007669"/>
    <property type="project" value="TreeGrafter"/>
</dbReference>
<feature type="signal peptide" evidence="16">
    <location>
        <begin position="1"/>
        <end position="20"/>
    </location>
</feature>
<organism evidence="17 18">
    <name type="scientific">Denticeps clupeoides</name>
    <name type="common">denticle herring</name>
    <dbReference type="NCBI Taxonomy" id="299321"/>
    <lineage>
        <taxon>Eukaryota</taxon>
        <taxon>Metazoa</taxon>
        <taxon>Chordata</taxon>
        <taxon>Craniata</taxon>
        <taxon>Vertebrata</taxon>
        <taxon>Euteleostomi</taxon>
        <taxon>Actinopterygii</taxon>
        <taxon>Neopterygii</taxon>
        <taxon>Teleostei</taxon>
        <taxon>Clupei</taxon>
        <taxon>Clupeiformes</taxon>
        <taxon>Denticipitoidei</taxon>
        <taxon>Denticipitidae</taxon>
        <taxon>Denticeps</taxon>
    </lineage>
</organism>
<evidence type="ECO:0000256" key="2">
    <source>
        <dbReference type="ARBA" id="ARBA00009791"/>
    </source>
</evidence>
<dbReference type="GO" id="GO:0005886">
    <property type="term" value="C:plasma membrane"/>
    <property type="evidence" value="ECO:0007669"/>
    <property type="project" value="UniProtKB-SubCell"/>
</dbReference>
<evidence type="ECO:0000256" key="16">
    <source>
        <dbReference type="SAM" id="SignalP"/>
    </source>
</evidence>
<name>A0AAY4AWB3_9TELE</name>
<dbReference type="GO" id="GO:0030889">
    <property type="term" value="P:negative regulation of B cell proliferation"/>
    <property type="evidence" value="ECO:0007669"/>
    <property type="project" value="TreeGrafter"/>
</dbReference>
<sequence length="114" mass="12725">MGRALCVVAPLAGLFGPASGKQDCRQCYPMDMGVVVAIVVCDVILTVLIVLSVYCIVTRQKKRIALQLKANETAKEKMHTASKRARKSEITESPYQELYGVQSDIYNDLRQYQK</sequence>
<reference evidence="17" key="3">
    <citation type="submission" date="2025-09" db="UniProtKB">
        <authorList>
            <consortium name="Ensembl"/>
        </authorList>
    </citation>
    <scope>IDENTIFICATION</scope>
</reference>
<dbReference type="GeneID" id="114791045"/>
<keyword evidence="8 16" id="KW-0732">Signal</keyword>
<dbReference type="GO" id="GO:0032911">
    <property type="term" value="P:negative regulation of transforming growth factor beta1 production"/>
    <property type="evidence" value="ECO:0007669"/>
    <property type="project" value="TreeGrafter"/>
</dbReference>
<dbReference type="GO" id="GO:0009986">
    <property type="term" value="C:cell surface"/>
    <property type="evidence" value="ECO:0007669"/>
    <property type="project" value="TreeGrafter"/>
</dbReference>
<evidence type="ECO:0000256" key="13">
    <source>
        <dbReference type="ARBA" id="ARBA00023157"/>
    </source>
</evidence>
<dbReference type="GO" id="GO:0002282">
    <property type="term" value="P:microglial cell activation involved in immune response"/>
    <property type="evidence" value="ECO:0007669"/>
    <property type="project" value="TreeGrafter"/>
</dbReference>
<feature type="transmembrane region" description="Helical" evidence="15">
    <location>
        <begin position="36"/>
        <end position="57"/>
    </location>
</feature>
<keyword evidence="6 15" id="KW-0812">Transmembrane</keyword>
<evidence type="ECO:0000256" key="5">
    <source>
        <dbReference type="ARBA" id="ARBA00022553"/>
    </source>
</evidence>
<dbReference type="GO" id="GO:0005102">
    <property type="term" value="F:signaling receptor binding"/>
    <property type="evidence" value="ECO:0007669"/>
    <property type="project" value="TreeGrafter"/>
</dbReference>
<comment type="similarity">
    <text evidence="2">Belongs to the TYROBP family.</text>
</comment>
<dbReference type="RefSeq" id="XP_028837387.1">
    <property type="nucleotide sequence ID" value="XM_028981554.1"/>
</dbReference>
<feature type="chain" id="PRO_5044255371" description="TYRO protein tyrosine kinase-binding protein" evidence="16">
    <location>
        <begin position="21"/>
        <end position="114"/>
    </location>
</feature>
<dbReference type="Gene3D" id="1.10.287.770">
    <property type="entry name" value="YojJ-like"/>
    <property type="match status" value="1"/>
</dbReference>
<dbReference type="GO" id="GO:0032816">
    <property type="term" value="P:positive regulation of natural killer cell activation"/>
    <property type="evidence" value="ECO:0007669"/>
    <property type="project" value="TreeGrafter"/>
</dbReference>
<dbReference type="Ensembl" id="ENSDCDT00010013800.1">
    <property type="protein sequence ID" value="ENSDCDP00010013094.1"/>
    <property type="gene ID" value="ENSDCDG00010005969.1"/>
</dbReference>
<keyword evidence="10" id="KW-0391">Immunity</keyword>
<proteinExistence type="inferred from homology"/>
<evidence type="ECO:0000256" key="9">
    <source>
        <dbReference type="ARBA" id="ARBA00022837"/>
    </source>
</evidence>
<dbReference type="Proteomes" id="UP000694580">
    <property type="component" value="Chromosome 5"/>
</dbReference>
<gene>
    <name evidence="17" type="primary">TYROBP</name>
</gene>
<keyword evidence="9" id="KW-0106">Calcium</keyword>
<keyword evidence="5" id="KW-0597">Phosphoprotein</keyword>
<dbReference type="GO" id="GO:0046872">
    <property type="term" value="F:metal ion binding"/>
    <property type="evidence" value="ECO:0007669"/>
    <property type="project" value="UniProtKB-KW"/>
</dbReference>
<dbReference type="InterPro" id="IPR026200">
    <property type="entry name" value="Tyrobp"/>
</dbReference>
<dbReference type="PANTHER" id="PTHR17554:SF2">
    <property type="entry name" value="TYRO PROTEIN TYROSINE KINASE-BINDING PROTEIN"/>
    <property type="match status" value="1"/>
</dbReference>
<protein>
    <recommendedName>
        <fullName evidence="3">TYRO protein tyrosine kinase-binding protein</fullName>
    </recommendedName>
    <alternativeName>
        <fullName evidence="14">DNAX-activation protein 12</fullName>
    </alternativeName>
</protein>
<evidence type="ECO:0000256" key="10">
    <source>
        <dbReference type="ARBA" id="ARBA00022859"/>
    </source>
</evidence>